<dbReference type="AlphaFoldDB" id="A0A0U9HC29"/>
<dbReference type="InterPro" id="IPR030391">
    <property type="entry name" value="MeTrfase_TrmA_CS"/>
</dbReference>
<feature type="binding site" evidence="4">
    <location>
        <position position="387"/>
    </location>
    <ligand>
        <name>S-adenosyl-L-methionine</name>
        <dbReference type="ChEBI" id="CHEBI:59789"/>
    </ligand>
</feature>
<name>A0A0U9HC29_9FIRM</name>
<keyword evidence="3 4" id="KW-0949">S-adenosyl-L-methionine</keyword>
<dbReference type="SUPFAM" id="SSF50249">
    <property type="entry name" value="Nucleic acid-binding proteins"/>
    <property type="match status" value="1"/>
</dbReference>
<evidence type="ECO:0000256" key="2">
    <source>
        <dbReference type="ARBA" id="ARBA00022679"/>
    </source>
</evidence>
<feature type="active site" description="Nucleophile" evidence="4">
    <location>
        <position position="414"/>
    </location>
</feature>
<evidence type="ECO:0000256" key="5">
    <source>
        <dbReference type="PROSITE-ProRule" id="PRU10015"/>
    </source>
</evidence>
<dbReference type="PROSITE" id="PS50926">
    <property type="entry name" value="TRAM"/>
    <property type="match status" value="1"/>
</dbReference>
<dbReference type="InterPro" id="IPR012340">
    <property type="entry name" value="NA-bd_OB-fold"/>
</dbReference>
<dbReference type="PANTHER" id="PTHR11061">
    <property type="entry name" value="RNA M5U METHYLTRANSFERASE"/>
    <property type="match status" value="1"/>
</dbReference>
<sequence length="459" mass="51590">MKEKNRPVLEIGSHLELEIEKMAHEGQGIGKVGEFTVFVEGAITGEKCIAKINKVKKDYAIAEAIQILEPSKERCSPPCKYISQCGGCDLQHLTYEGQLRFKTLKVSDSLRRIGHINAEVLDTIGMEQPWYYRNKSQYPVGLQNGKPIIGFYKKRSHDIVDLDNCMIQHPIANNIMLAAKEWIKEYNISVYDETKHEGLLRHVGARVGFNSKEVMVILTVNGRKIPFADKLIEMLKGRIPGFKSLIFNVNTQKTNIIMGKENILLYGEPNIFEYLCDTKFQISPVSFFQVNSIQAEVLYSKVMEYANIGKDETVIDVYCGTGTITLLLAKRAKKAYGIEIVSQAVEDAKVNAAINHIKNTEFIKGAAEKILPEMAKAGIRPDVIVTDPPRSGCEQKALEAIVEISPKRIVYVSCNPATLARDLRYLEDNGYITQKVQPIDMFPQTSHVECVTLMSKVEK</sequence>
<feature type="binding site" evidence="4">
    <location>
        <position position="289"/>
    </location>
    <ligand>
        <name>S-adenosyl-L-methionine</name>
        <dbReference type="ChEBI" id="CHEBI:59789"/>
    </ligand>
</feature>
<dbReference type="Gene3D" id="2.40.50.140">
    <property type="entry name" value="Nucleic acid-binding proteins"/>
    <property type="match status" value="1"/>
</dbReference>
<dbReference type="FunFam" id="2.40.50.140:FF:000097">
    <property type="entry name" value="23S rRNA (uracil(1939)-C(5))-methyltransferase RlmD"/>
    <property type="match status" value="1"/>
</dbReference>
<dbReference type="Pfam" id="PF05958">
    <property type="entry name" value="tRNA_U5-meth_tr"/>
    <property type="match status" value="1"/>
</dbReference>
<feature type="binding site" evidence="4">
    <location>
        <position position="318"/>
    </location>
    <ligand>
        <name>S-adenosyl-L-methionine</name>
        <dbReference type="ChEBI" id="CHEBI:59789"/>
    </ligand>
</feature>
<comment type="similarity">
    <text evidence="4">Belongs to the class I-like SAM-binding methyltransferase superfamily. RNA M5U methyltransferase family.</text>
</comment>
<dbReference type="NCBIfam" id="TIGR00479">
    <property type="entry name" value="rumA"/>
    <property type="match status" value="1"/>
</dbReference>
<evidence type="ECO:0000256" key="1">
    <source>
        <dbReference type="ARBA" id="ARBA00022603"/>
    </source>
</evidence>
<dbReference type="InterPro" id="IPR030390">
    <property type="entry name" value="MeTrfase_TrmA_AS"/>
</dbReference>
<feature type="domain" description="TRAM" evidence="6">
    <location>
        <begin position="8"/>
        <end position="66"/>
    </location>
</feature>
<gene>
    <name evidence="7" type="ORF">TSYNT_5164</name>
</gene>
<evidence type="ECO:0000313" key="8">
    <source>
        <dbReference type="Proteomes" id="UP000062160"/>
    </source>
</evidence>
<keyword evidence="8" id="KW-1185">Reference proteome</keyword>
<dbReference type="RefSeq" id="WP_083497599.1">
    <property type="nucleotide sequence ID" value="NZ_DF976999.1"/>
</dbReference>
<dbReference type="InterPro" id="IPR002792">
    <property type="entry name" value="TRAM_dom"/>
</dbReference>
<reference evidence="7" key="1">
    <citation type="journal article" date="2016" name="Genome Announc.">
        <title>Draft Genome Sequence of the Syntrophic Lactate-Degrading Bacterium Tepidanaerobacter syntrophicus JLT.</title>
        <authorList>
            <person name="Matsuura N."/>
            <person name="Ohashi A."/>
            <person name="Tourlousse D.M."/>
            <person name="Sekiguchi Y."/>
        </authorList>
    </citation>
    <scope>NUCLEOTIDE SEQUENCE [LARGE SCALE GENOMIC DNA]</scope>
    <source>
        <strain evidence="7">JL</strain>
    </source>
</reference>
<dbReference type="GO" id="GO:0070041">
    <property type="term" value="F:rRNA (uridine-C5-)-methyltransferase activity"/>
    <property type="evidence" value="ECO:0007669"/>
    <property type="project" value="TreeGrafter"/>
</dbReference>
<dbReference type="PROSITE" id="PS01231">
    <property type="entry name" value="TRMA_2"/>
    <property type="match status" value="1"/>
</dbReference>
<dbReference type="FunFam" id="3.40.50.150:FF:000009">
    <property type="entry name" value="23S rRNA (Uracil(1939)-C(5))-methyltransferase RlmD"/>
    <property type="match status" value="1"/>
</dbReference>
<dbReference type="Gene3D" id="3.40.50.150">
    <property type="entry name" value="Vaccinia Virus protein VP39"/>
    <property type="match status" value="1"/>
</dbReference>
<dbReference type="GO" id="GO:0070475">
    <property type="term" value="P:rRNA base methylation"/>
    <property type="evidence" value="ECO:0007669"/>
    <property type="project" value="TreeGrafter"/>
</dbReference>
<organism evidence="7">
    <name type="scientific">Tepidanaerobacter syntrophicus</name>
    <dbReference type="NCBI Taxonomy" id="224999"/>
    <lineage>
        <taxon>Bacteria</taxon>
        <taxon>Bacillati</taxon>
        <taxon>Bacillota</taxon>
        <taxon>Clostridia</taxon>
        <taxon>Thermosediminibacterales</taxon>
        <taxon>Tepidanaerobacteraceae</taxon>
        <taxon>Tepidanaerobacter</taxon>
    </lineage>
</organism>
<dbReference type="STRING" id="224999.GCA_001485475_00320"/>
<dbReference type="CDD" id="cd02440">
    <property type="entry name" value="AdoMet_MTases"/>
    <property type="match status" value="1"/>
</dbReference>
<dbReference type="Gene3D" id="2.40.50.1070">
    <property type="match status" value="1"/>
</dbReference>
<protein>
    <submittedName>
        <fullName evidence="7">23S rRNA (Uracil1939-C5)-methyltransferase</fullName>
    </submittedName>
</protein>
<dbReference type="Proteomes" id="UP000062160">
    <property type="component" value="Unassembled WGS sequence"/>
</dbReference>
<dbReference type="InterPro" id="IPR010280">
    <property type="entry name" value="U5_MeTrfase_fam"/>
</dbReference>
<dbReference type="Pfam" id="PF01938">
    <property type="entry name" value="TRAM"/>
    <property type="match status" value="1"/>
</dbReference>
<dbReference type="EMBL" id="DF976999">
    <property type="protein sequence ID" value="GAQ24338.1"/>
    <property type="molecule type" value="Genomic_DNA"/>
</dbReference>
<evidence type="ECO:0000259" key="6">
    <source>
        <dbReference type="PROSITE" id="PS50926"/>
    </source>
</evidence>
<dbReference type="PROSITE" id="PS01230">
    <property type="entry name" value="TRMA_1"/>
    <property type="match status" value="1"/>
</dbReference>
<evidence type="ECO:0000313" key="7">
    <source>
        <dbReference type="EMBL" id="GAQ24338.1"/>
    </source>
</evidence>
<proteinExistence type="inferred from homology"/>
<keyword evidence="2 4" id="KW-0808">Transferase</keyword>
<evidence type="ECO:0000256" key="3">
    <source>
        <dbReference type="ARBA" id="ARBA00022691"/>
    </source>
</evidence>
<accession>A0A0U9HC29</accession>
<keyword evidence="1 4" id="KW-0489">Methyltransferase</keyword>
<feature type="active site" evidence="5">
    <location>
        <position position="414"/>
    </location>
</feature>
<feature type="binding site" evidence="4">
    <location>
        <position position="339"/>
    </location>
    <ligand>
        <name>S-adenosyl-L-methionine</name>
        <dbReference type="ChEBI" id="CHEBI:59789"/>
    </ligand>
</feature>
<dbReference type="PROSITE" id="PS51687">
    <property type="entry name" value="SAM_MT_RNA_M5U"/>
    <property type="match status" value="1"/>
</dbReference>
<dbReference type="PANTHER" id="PTHR11061:SF30">
    <property type="entry name" value="TRNA (URACIL(54)-C(5))-METHYLTRANSFERASE"/>
    <property type="match status" value="1"/>
</dbReference>
<dbReference type="FunFam" id="2.40.50.1070:FF:000003">
    <property type="entry name" value="23S rRNA (Uracil-5-)-methyltransferase RumA"/>
    <property type="match status" value="1"/>
</dbReference>
<evidence type="ECO:0000256" key="4">
    <source>
        <dbReference type="PROSITE-ProRule" id="PRU01024"/>
    </source>
</evidence>
<dbReference type="SUPFAM" id="SSF53335">
    <property type="entry name" value="S-adenosyl-L-methionine-dependent methyltransferases"/>
    <property type="match status" value="1"/>
</dbReference>
<dbReference type="InterPro" id="IPR029063">
    <property type="entry name" value="SAM-dependent_MTases_sf"/>
</dbReference>